<feature type="short sequence motif" description="'KMSKS' region" evidence="9">
    <location>
        <begin position="341"/>
        <end position="345"/>
    </location>
</feature>
<dbReference type="Gene3D" id="1.10.730.10">
    <property type="entry name" value="Isoleucyl-tRNA Synthetase, Domain 1"/>
    <property type="match status" value="1"/>
</dbReference>
<reference evidence="13" key="1">
    <citation type="journal article" date="2019" name="Int. J. Syst. Evol. Microbiol.">
        <title>The Global Catalogue of Microorganisms (GCM) 10K type strain sequencing project: providing services to taxonomists for standard genome sequencing and annotation.</title>
        <authorList>
            <consortium name="The Broad Institute Genomics Platform"/>
            <consortium name="The Broad Institute Genome Sequencing Center for Infectious Disease"/>
            <person name="Wu L."/>
            <person name="Ma J."/>
        </authorList>
    </citation>
    <scope>NUCLEOTIDE SEQUENCE [LARGE SCALE GENOMIC DNA]</scope>
    <source>
        <strain evidence="13">CGMCC 1.12286</strain>
    </source>
</reference>
<comment type="subcellular location">
    <subcellularLocation>
        <location evidence="9">Cytoplasm</location>
    </subcellularLocation>
</comment>
<dbReference type="SUPFAM" id="SSF47323">
    <property type="entry name" value="Anticodon-binding domain of a subclass of class I aminoacyl-tRNA synthetases"/>
    <property type="match status" value="1"/>
</dbReference>
<feature type="domain" description="Methionyl-tRNA synthetase anticodon-binding" evidence="11">
    <location>
        <begin position="416"/>
        <end position="565"/>
    </location>
</feature>
<dbReference type="InterPro" id="IPR041872">
    <property type="entry name" value="Anticodon_Met"/>
</dbReference>
<feature type="binding site" evidence="9">
    <location>
        <position position="165"/>
    </location>
    <ligand>
        <name>Zn(2+)</name>
        <dbReference type="ChEBI" id="CHEBI:29105"/>
    </ligand>
</feature>
<sequence length="566" mass="64122">MPGDDDVTRYLITSALPYINGVKHLGTLAGSLLPADVFARFLRQEKEDVLFICATDEHGTPAELSALEAGLDVQAYCDKMHAIQADIYRRFGLSFDHFGRSSSLANRELTQHFYRKLQEQGYIESRAIEQVYSRADGRFLPDRYVVGTCPKCGYEAARGDQCENCTALLEPTDLLNPSSTLSGSSDLEVRSTNHLFFKLDALSVSVRNWVKSRQNWPRLTSSIAYKWLDEGLQERCITRDLKWGVPVPAKAFEEKVFYVWFDAPVEYIGATKEWALQNPAARDWQSWWCDATDVVYSQFMAKDNVPFHTVFWPAMVLGSREAWTMATQIKSFNWLTYYGGKFSTSQKRGVFLDAALDIRPPDEWRYFLLAQSPESDDVSFTWAQFANVINKDLVGNFGNFVNRTLKLTQSQFGNQVPAGGRTTDVEARLQADCLSILTEYSNHLRQTNFRKAIQALRSLWSLGNVYLDARAPWTLVKTDKETAAMVLRAAINLIRIFAAAAYPVIPFTSEKIFDALHLTDAERQAACHEVCDLAAIGADRHFVVPDHLFKRVEDADVAKYKECFGE</sequence>
<organism evidence="12 13">
    <name type="scientific">Alicyclobacillus fodiniaquatilis</name>
    <dbReference type="NCBI Taxonomy" id="1661150"/>
    <lineage>
        <taxon>Bacteria</taxon>
        <taxon>Bacillati</taxon>
        <taxon>Bacillota</taxon>
        <taxon>Bacilli</taxon>
        <taxon>Bacillales</taxon>
        <taxon>Alicyclobacillaceae</taxon>
        <taxon>Alicyclobacillus</taxon>
    </lineage>
</organism>
<dbReference type="InterPro" id="IPR015413">
    <property type="entry name" value="Methionyl/Leucyl_tRNA_Synth"/>
</dbReference>
<evidence type="ECO:0000259" key="11">
    <source>
        <dbReference type="Pfam" id="PF19303"/>
    </source>
</evidence>
<comment type="similarity">
    <text evidence="2 9">Belongs to the class-I aminoacyl-tRNA synthetase family. MetG type 1 subfamily.</text>
</comment>
<dbReference type="Pfam" id="PF09334">
    <property type="entry name" value="tRNA-synt_1g"/>
    <property type="match status" value="1"/>
</dbReference>
<feature type="binding site" evidence="9">
    <location>
        <position position="162"/>
    </location>
    <ligand>
        <name>Zn(2+)</name>
        <dbReference type="ChEBI" id="CHEBI:29105"/>
    </ligand>
</feature>
<dbReference type="Gene3D" id="3.40.50.620">
    <property type="entry name" value="HUPs"/>
    <property type="match status" value="1"/>
</dbReference>
<evidence type="ECO:0000259" key="10">
    <source>
        <dbReference type="Pfam" id="PF09334"/>
    </source>
</evidence>
<keyword evidence="9" id="KW-0963">Cytoplasm</keyword>
<keyword evidence="3 9" id="KW-0436">Ligase</keyword>
<evidence type="ECO:0000256" key="5">
    <source>
        <dbReference type="ARBA" id="ARBA00022840"/>
    </source>
</evidence>
<dbReference type="EMBL" id="JBHUCX010000027">
    <property type="protein sequence ID" value="MFD1675149.1"/>
    <property type="molecule type" value="Genomic_DNA"/>
</dbReference>
<feature type="short sequence motif" description="'HIGH' region" evidence="9">
    <location>
        <begin position="17"/>
        <end position="27"/>
    </location>
</feature>
<protein>
    <recommendedName>
        <fullName evidence="9">Methionine--tRNA ligase</fullName>
        <ecNumber evidence="9">6.1.1.10</ecNumber>
    </recommendedName>
    <alternativeName>
        <fullName evidence="9">Methionyl-tRNA synthetase</fullName>
        <shortName evidence="9">MetRS</shortName>
    </alternativeName>
</protein>
<dbReference type="EC" id="6.1.1.10" evidence="9"/>
<dbReference type="InterPro" id="IPR033911">
    <property type="entry name" value="MetRS_core"/>
</dbReference>
<keyword evidence="9" id="KW-0862">Zinc</keyword>
<dbReference type="HAMAP" id="MF_00098">
    <property type="entry name" value="Met_tRNA_synth_type1"/>
    <property type="match status" value="1"/>
</dbReference>
<keyword evidence="4 9" id="KW-0547">Nucleotide-binding</keyword>
<feature type="binding site" evidence="9">
    <location>
        <position position="344"/>
    </location>
    <ligand>
        <name>ATP</name>
        <dbReference type="ChEBI" id="CHEBI:30616"/>
    </ligand>
</feature>
<dbReference type="PRINTS" id="PR01041">
    <property type="entry name" value="TRNASYNTHMET"/>
</dbReference>
<feature type="domain" description="Methionyl/Leucyl tRNA synthetase" evidence="10">
    <location>
        <begin position="10"/>
        <end position="405"/>
    </location>
</feature>
<evidence type="ECO:0000256" key="9">
    <source>
        <dbReference type="HAMAP-Rule" id="MF_00098"/>
    </source>
</evidence>
<feature type="binding site" evidence="9">
    <location>
        <position position="152"/>
    </location>
    <ligand>
        <name>Zn(2+)</name>
        <dbReference type="ChEBI" id="CHEBI:29105"/>
    </ligand>
</feature>
<keyword evidence="7 9" id="KW-0030">Aminoacyl-tRNA synthetase</keyword>
<dbReference type="SUPFAM" id="SSF52374">
    <property type="entry name" value="Nucleotidylyl transferase"/>
    <property type="match status" value="1"/>
</dbReference>
<evidence type="ECO:0000313" key="13">
    <source>
        <dbReference type="Proteomes" id="UP001597079"/>
    </source>
</evidence>
<evidence type="ECO:0000256" key="6">
    <source>
        <dbReference type="ARBA" id="ARBA00022917"/>
    </source>
</evidence>
<dbReference type="RefSeq" id="WP_377943074.1">
    <property type="nucleotide sequence ID" value="NZ_JBHUCX010000027.1"/>
</dbReference>
<evidence type="ECO:0000256" key="2">
    <source>
        <dbReference type="ARBA" id="ARBA00008258"/>
    </source>
</evidence>
<keyword evidence="5 9" id="KW-0067">ATP-binding</keyword>
<dbReference type="InterPro" id="IPR029038">
    <property type="entry name" value="MetRS_Zn"/>
</dbReference>
<keyword evidence="13" id="KW-1185">Reference proteome</keyword>
<gene>
    <name evidence="9 12" type="primary">metG</name>
    <name evidence="12" type="ORF">ACFSB2_10635</name>
</gene>
<comment type="caution">
    <text evidence="12">The sequence shown here is derived from an EMBL/GenBank/DDBJ whole genome shotgun (WGS) entry which is preliminary data.</text>
</comment>
<evidence type="ECO:0000256" key="1">
    <source>
        <dbReference type="ARBA" id="ARBA00003314"/>
    </source>
</evidence>
<dbReference type="SUPFAM" id="SSF57770">
    <property type="entry name" value="Methionyl-tRNA synthetase (MetRS), Zn-domain"/>
    <property type="match status" value="1"/>
</dbReference>
<accession>A0ABW4JFH2</accession>
<feature type="binding site" evidence="9">
    <location>
        <position position="149"/>
    </location>
    <ligand>
        <name>Zn(2+)</name>
        <dbReference type="ChEBI" id="CHEBI:29105"/>
    </ligand>
</feature>
<dbReference type="InterPro" id="IPR014729">
    <property type="entry name" value="Rossmann-like_a/b/a_fold"/>
</dbReference>
<dbReference type="CDD" id="cd07957">
    <property type="entry name" value="Anticodon_Ia_Met"/>
    <property type="match status" value="1"/>
</dbReference>
<dbReference type="PANTHER" id="PTHR45765:SF1">
    <property type="entry name" value="METHIONINE--TRNA LIGASE, CYTOPLASMIC"/>
    <property type="match status" value="1"/>
</dbReference>
<comment type="subunit">
    <text evidence="9">Monomer.</text>
</comment>
<dbReference type="PANTHER" id="PTHR45765">
    <property type="entry name" value="METHIONINE--TRNA LIGASE"/>
    <property type="match status" value="1"/>
</dbReference>
<dbReference type="InterPro" id="IPR023458">
    <property type="entry name" value="Met-tRNA_ligase_1"/>
</dbReference>
<comment type="cofactor">
    <cofactor evidence="9">
        <name>Zn(2+)</name>
        <dbReference type="ChEBI" id="CHEBI:29105"/>
    </cofactor>
    <text evidence="9">Binds 1 zinc ion per subunit.</text>
</comment>
<keyword evidence="9" id="KW-0479">Metal-binding</keyword>
<evidence type="ECO:0000256" key="8">
    <source>
        <dbReference type="ARBA" id="ARBA00047364"/>
    </source>
</evidence>
<dbReference type="CDD" id="cd00814">
    <property type="entry name" value="MetRS_core"/>
    <property type="match status" value="1"/>
</dbReference>
<evidence type="ECO:0000256" key="3">
    <source>
        <dbReference type="ARBA" id="ARBA00022598"/>
    </source>
</evidence>
<keyword evidence="6 9" id="KW-0648">Protein biosynthesis</keyword>
<dbReference type="Gene3D" id="2.20.28.20">
    <property type="entry name" value="Methionyl-tRNA synthetase, Zn-domain"/>
    <property type="match status" value="1"/>
</dbReference>
<comment type="function">
    <text evidence="1 9">Is required not only for elongation of protein synthesis but also for the initiation of all mRNA translation through initiator tRNA(fMet) aminoacylation.</text>
</comment>
<proteinExistence type="inferred from homology"/>
<dbReference type="InterPro" id="IPR009080">
    <property type="entry name" value="tRNAsynth_Ia_anticodon-bd"/>
</dbReference>
<comment type="catalytic activity">
    <reaction evidence="8 9">
        <text>tRNA(Met) + L-methionine + ATP = L-methionyl-tRNA(Met) + AMP + diphosphate</text>
        <dbReference type="Rhea" id="RHEA:13481"/>
        <dbReference type="Rhea" id="RHEA-COMP:9667"/>
        <dbReference type="Rhea" id="RHEA-COMP:9698"/>
        <dbReference type="ChEBI" id="CHEBI:30616"/>
        <dbReference type="ChEBI" id="CHEBI:33019"/>
        <dbReference type="ChEBI" id="CHEBI:57844"/>
        <dbReference type="ChEBI" id="CHEBI:78442"/>
        <dbReference type="ChEBI" id="CHEBI:78530"/>
        <dbReference type="ChEBI" id="CHEBI:456215"/>
        <dbReference type="EC" id="6.1.1.10"/>
    </reaction>
</comment>
<evidence type="ECO:0000313" key="12">
    <source>
        <dbReference type="EMBL" id="MFD1675149.1"/>
    </source>
</evidence>
<dbReference type="Pfam" id="PF19303">
    <property type="entry name" value="Anticodon_3"/>
    <property type="match status" value="1"/>
</dbReference>
<evidence type="ECO:0000256" key="7">
    <source>
        <dbReference type="ARBA" id="ARBA00023146"/>
    </source>
</evidence>
<name>A0ABW4JFH2_9BACL</name>
<dbReference type="InterPro" id="IPR014758">
    <property type="entry name" value="Met-tRNA_synth"/>
</dbReference>
<dbReference type="Proteomes" id="UP001597079">
    <property type="component" value="Unassembled WGS sequence"/>
</dbReference>
<evidence type="ECO:0000256" key="4">
    <source>
        <dbReference type="ARBA" id="ARBA00022741"/>
    </source>
</evidence>
<dbReference type="NCBIfam" id="TIGR00398">
    <property type="entry name" value="metG"/>
    <property type="match status" value="1"/>
</dbReference>
<dbReference type="GO" id="GO:0004825">
    <property type="term" value="F:methionine-tRNA ligase activity"/>
    <property type="evidence" value="ECO:0007669"/>
    <property type="project" value="UniProtKB-EC"/>
</dbReference>